<dbReference type="Gene3D" id="6.10.140.140">
    <property type="match status" value="1"/>
</dbReference>
<dbReference type="EMBL" id="AEYP01098461">
    <property type="status" value="NOT_ANNOTATED_CDS"/>
    <property type="molecule type" value="Genomic_DNA"/>
</dbReference>
<evidence type="ECO:0000256" key="8">
    <source>
        <dbReference type="ARBA" id="ARBA00023125"/>
    </source>
</evidence>
<keyword evidence="6" id="KW-0862">Zinc</keyword>
<dbReference type="PANTHER" id="PTHR24384:SF246">
    <property type="entry name" value="GENE, 19965-RELATED"/>
    <property type="match status" value="1"/>
</dbReference>
<evidence type="ECO:0000256" key="9">
    <source>
        <dbReference type="ARBA" id="ARBA00023163"/>
    </source>
</evidence>
<keyword evidence="4" id="KW-0677">Repeat</keyword>
<evidence type="ECO:0000256" key="2">
    <source>
        <dbReference type="ARBA" id="ARBA00006991"/>
    </source>
</evidence>
<evidence type="ECO:0000256" key="7">
    <source>
        <dbReference type="ARBA" id="ARBA00023015"/>
    </source>
</evidence>
<dbReference type="SMART" id="SM00349">
    <property type="entry name" value="KRAB"/>
    <property type="match status" value="1"/>
</dbReference>
<dbReference type="EMBL" id="AEYP01098460">
    <property type="status" value="NOT_ANNOTATED_CDS"/>
    <property type="molecule type" value="Genomic_DNA"/>
</dbReference>
<dbReference type="GeneTree" id="ENSGT00940000162000"/>
<accession>M3Z128</accession>
<dbReference type="Ensembl" id="ENSMPUT00000017546.1">
    <property type="protein sequence ID" value="ENSMPUP00000017290.1"/>
    <property type="gene ID" value="ENSMPUG00000017400.1"/>
</dbReference>
<dbReference type="InterPro" id="IPR036236">
    <property type="entry name" value="Znf_C2H2_sf"/>
</dbReference>
<evidence type="ECO:0000313" key="12">
    <source>
        <dbReference type="Ensembl" id="ENSMPUP00000017290.1"/>
    </source>
</evidence>
<dbReference type="PROSITE" id="PS50805">
    <property type="entry name" value="KRAB"/>
    <property type="match status" value="1"/>
</dbReference>
<keyword evidence="9" id="KW-0804">Transcription</keyword>
<dbReference type="AlphaFoldDB" id="M3Z128"/>
<dbReference type="Pfam" id="PF01352">
    <property type="entry name" value="KRAB"/>
    <property type="match status" value="1"/>
</dbReference>
<evidence type="ECO:0000256" key="4">
    <source>
        <dbReference type="ARBA" id="ARBA00022737"/>
    </source>
</evidence>
<dbReference type="GO" id="GO:0008270">
    <property type="term" value="F:zinc ion binding"/>
    <property type="evidence" value="ECO:0007669"/>
    <property type="project" value="UniProtKB-KW"/>
</dbReference>
<dbReference type="InterPro" id="IPR036051">
    <property type="entry name" value="KRAB_dom_sf"/>
</dbReference>
<evidence type="ECO:0000256" key="5">
    <source>
        <dbReference type="ARBA" id="ARBA00022771"/>
    </source>
</evidence>
<keyword evidence="7" id="KW-0805">Transcription regulation</keyword>
<comment type="similarity">
    <text evidence="2">Belongs to the krueppel C2H2-type zinc-finger protein family.</text>
</comment>
<evidence type="ECO:0000256" key="6">
    <source>
        <dbReference type="ARBA" id="ARBA00022833"/>
    </source>
</evidence>
<dbReference type="SUPFAM" id="SSF109640">
    <property type="entry name" value="KRAB domain (Kruppel-associated box)"/>
    <property type="match status" value="1"/>
</dbReference>
<comment type="subcellular location">
    <subcellularLocation>
        <location evidence="1">Nucleus</location>
    </subcellularLocation>
</comment>
<evidence type="ECO:0000256" key="3">
    <source>
        <dbReference type="ARBA" id="ARBA00022723"/>
    </source>
</evidence>
<dbReference type="InterPro" id="IPR050752">
    <property type="entry name" value="C2H2-ZF_domain"/>
</dbReference>
<dbReference type="InParanoid" id="M3Z128"/>
<dbReference type="HOGENOM" id="CLU_002678_0_10_1"/>
<keyword evidence="5" id="KW-0863">Zinc-finger</keyword>
<dbReference type="GO" id="GO:0000981">
    <property type="term" value="F:DNA-binding transcription factor activity, RNA polymerase II-specific"/>
    <property type="evidence" value="ECO:0007669"/>
    <property type="project" value="TreeGrafter"/>
</dbReference>
<reference evidence="12" key="1">
    <citation type="submission" date="2024-06" db="UniProtKB">
        <authorList>
            <consortium name="Ensembl"/>
        </authorList>
    </citation>
    <scope>IDENTIFICATION</scope>
</reference>
<dbReference type="GO" id="GO:0000978">
    <property type="term" value="F:RNA polymerase II cis-regulatory region sequence-specific DNA binding"/>
    <property type="evidence" value="ECO:0007669"/>
    <property type="project" value="TreeGrafter"/>
</dbReference>
<keyword evidence="8" id="KW-0238">DNA-binding</keyword>
<protein>
    <recommendedName>
        <fullName evidence="11">KRAB domain-containing protein</fullName>
    </recommendedName>
</protein>
<organism evidence="12">
    <name type="scientific">Mustela putorius furo</name>
    <name type="common">European domestic ferret</name>
    <name type="synonym">Mustela furo</name>
    <dbReference type="NCBI Taxonomy" id="9669"/>
    <lineage>
        <taxon>Eukaryota</taxon>
        <taxon>Metazoa</taxon>
        <taxon>Chordata</taxon>
        <taxon>Craniata</taxon>
        <taxon>Vertebrata</taxon>
        <taxon>Euteleostomi</taxon>
        <taxon>Mammalia</taxon>
        <taxon>Eutheria</taxon>
        <taxon>Laurasiatheria</taxon>
        <taxon>Carnivora</taxon>
        <taxon>Caniformia</taxon>
        <taxon>Musteloidea</taxon>
        <taxon>Mustelidae</taxon>
        <taxon>Mustelinae</taxon>
        <taxon>Mustela</taxon>
    </lineage>
</organism>
<dbReference type="Gene3D" id="3.30.160.60">
    <property type="entry name" value="Classic Zinc Finger"/>
    <property type="match status" value="2"/>
</dbReference>
<name>M3Z128_MUSPF</name>
<evidence type="ECO:0000256" key="10">
    <source>
        <dbReference type="SAM" id="MobiDB-lite"/>
    </source>
</evidence>
<sequence>LLQGQLTFRDVAIEFSEEEWRCLTHTQRQLYRDMMLENYRHLLFLGLIVSKPDLVSFLEQKKDPWDVKRKKTVVFDPGRWEWMKQMTEVKSNFMEALSRTYEIVSQLKQSVHQVTKHIHKMRQCNSFISLHYIHFSFIFYNFDGLCLFRKKVSFKFSTLLNNNSERYKILGKTFLFKSISSASRSSTQTLKYPYLWMENVEHLESYRACAEHNDLNNFENRIGLNFHTNISKFQRFQHGETAAKWDPFERSFTKDSTLPNSQSIFKGEGIAQGSESEKKFHQGSNVNKHLRTHFAETHFKPIKCGEDFSQRSILLSNSMHIRENPNECERDFNHSSSSGDHPKIYVGKNPSRYKKPGNTFKQSSNLTEHHRISVLTRYPKMQSWVKLYKPNNRAVHQSLFW</sequence>
<dbReference type="SUPFAM" id="SSF57667">
    <property type="entry name" value="beta-beta-alpha zinc fingers"/>
    <property type="match status" value="1"/>
</dbReference>
<evidence type="ECO:0000256" key="1">
    <source>
        <dbReference type="ARBA" id="ARBA00004123"/>
    </source>
</evidence>
<dbReference type="PANTHER" id="PTHR24384">
    <property type="entry name" value="FINGER PUTATIVE TRANSCRIPTION FACTOR FAMILY-RELATED"/>
    <property type="match status" value="1"/>
</dbReference>
<dbReference type="eggNOG" id="KOG1721">
    <property type="taxonomic scope" value="Eukaryota"/>
</dbReference>
<dbReference type="InterPro" id="IPR001909">
    <property type="entry name" value="KRAB"/>
</dbReference>
<dbReference type="CDD" id="cd07765">
    <property type="entry name" value="KRAB_A-box"/>
    <property type="match status" value="1"/>
</dbReference>
<dbReference type="GO" id="GO:0005634">
    <property type="term" value="C:nucleus"/>
    <property type="evidence" value="ECO:0007669"/>
    <property type="project" value="UniProtKB-SubCell"/>
</dbReference>
<feature type="domain" description="KRAB" evidence="11">
    <location>
        <begin position="6"/>
        <end position="77"/>
    </location>
</feature>
<keyword evidence="3" id="KW-0479">Metal-binding</keyword>
<feature type="region of interest" description="Disordered" evidence="10">
    <location>
        <begin position="332"/>
        <end position="359"/>
    </location>
</feature>
<evidence type="ECO:0000259" key="11">
    <source>
        <dbReference type="PROSITE" id="PS50805"/>
    </source>
</evidence>
<proteinExistence type="inferred from homology"/>